<comment type="caution">
    <text evidence="7">The sequence shown here is derived from an EMBL/GenBank/DDBJ whole genome shotgun (WGS) entry which is preliminary data.</text>
</comment>
<evidence type="ECO:0000313" key="8">
    <source>
        <dbReference type="Proteomes" id="UP001446871"/>
    </source>
</evidence>
<feature type="transmembrane region" description="Helical" evidence="6">
    <location>
        <begin position="708"/>
        <end position="729"/>
    </location>
</feature>
<evidence type="ECO:0000256" key="5">
    <source>
        <dbReference type="SAM" id="MobiDB-lite"/>
    </source>
</evidence>
<accession>A0ABR1VAM4</accession>
<evidence type="ECO:0008006" key="9">
    <source>
        <dbReference type="Google" id="ProtNLM"/>
    </source>
</evidence>
<dbReference type="SUPFAM" id="SSF144083">
    <property type="entry name" value="Magnesium transport protein CorA, transmembrane region"/>
    <property type="match status" value="1"/>
</dbReference>
<dbReference type="PANTHER" id="PTHR47685">
    <property type="entry name" value="MAGNESIUM TRANSPORT PROTEIN CORA"/>
    <property type="match status" value="1"/>
</dbReference>
<dbReference type="PANTHER" id="PTHR47685:SF1">
    <property type="entry name" value="MAGNESIUM TRANSPORT PROTEIN CORA"/>
    <property type="match status" value="1"/>
</dbReference>
<protein>
    <recommendedName>
        <fullName evidence="9">Ankyrin repeat protein</fullName>
    </recommendedName>
</protein>
<evidence type="ECO:0000313" key="7">
    <source>
        <dbReference type="EMBL" id="KAK8068259.1"/>
    </source>
</evidence>
<dbReference type="Gene3D" id="1.20.58.340">
    <property type="entry name" value="Magnesium transport protein CorA, transmembrane region"/>
    <property type="match status" value="1"/>
</dbReference>
<name>A0ABR1VAM4_9PEZI</name>
<dbReference type="InterPro" id="IPR045863">
    <property type="entry name" value="CorA_TM1_TM2"/>
</dbReference>
<keyword evidence="4 6" id="KW-0472">Membrane</keyword>
<gene>
    <name evidence="7" type="ORF">PG996_007371</name>
</gene>
<evidence type="ECO:0000256" key="4">
    <source>
        <dbReference type="ARBA" id="ARBA00023136"/>
    </source>
</evidence>
<dbReference type="InterPro" id="IPR050829">
    <property type="entry name" value="CorA_MIT"/>
</dbReference>
<keyword evidence="8" id="KW-1185">Reference proteome</keyword>
<reference evidence="7 8" key="1">
    <citation type="submission" date="2023-01" db="EMBL/GenBank/DDBJ databases">
        <title>Analysis of 21 Apiospora genomes using comparative genomics revels a genus with tremendous synthesis potential of carbohydrate active enzymes and secondary metabolites.</title>
        <authorList>
            <person name="Sorensen T."/>
        </authorList>
    </citation>
    <scope>NUCLEOTIDE SEQUENCE [LARGE SCALE GENOMIC DNA]</scope>
    <source>
        <strain evidence="7 8">CBS 83171</strain>
    </source>
</reference>
<feature type="region of interest" description="Disordered" evidence="5">
    <location>
        <begin position="613"/>
        <end position="640"/>
    </location>
</feature>
<feature type="compositionally biased region" description="Polar residues" evidence="5">
    <location>
        <begin position="631"/>
        <end position="640"/>
    </location>
</feature>
<evidence type="ECO:0000256" key="6">
    <source>
        <dbReference type="SAM" id="Phobius"/>
    </source>
</evidence>
<keyword evidence="3 6" id="KW-1133">Transmembrane helix</keyword>
<dbReference type="Pfam" id="PF01544">
    <property type="entry name" value="CorA"/>
    <property type="match status" value="1"/>
</dbReference>
<organism evidence="7 8">
    <name type="scientific">Apiospora saccharicola</name>
    <dbReference type="NCBI Taxonomy" id="335842"/>
    <lineage>
        <taxon>Eukaryota</taxon>
        <taxon>Fungi</taxon>
        <taxon>Dikarya</taxon>
        <taxon>Ascomycota</taxon>
        <taxon>Pezizomycotina</taxon>
        <taxon>Sordariomycetes</taxon>
        <taxon>Xylariomycetidae</taxon>
        <taxon>Amphisphaeriales</taxon>
        <taxon>Apiosporaceae</taxon>
        <taxon>Apiospora</taxon>
    </lineage>
</organism>
<keyword evidence="2 6" id="KW-0812">Transmembrane</keyword>
<evidence type="ECO:0000256" key="1">
    <source>
        <dbReference type="ARBA" id="ARBA00004141"/>
    </source>
</evidence>
<feature type="compositionally biased region" description="Basic residues" evidence="5">
    <location>
        <begin position="158"/>
        <end position="174"/>
    </location>
</feature>
<sequence length="874" mass="101116">MAVNDATMIPEMADLWPDYRWKHANATNAEYLQEPWAYSLNIQQSFFSARFSKRDAFLEHLTPECRGKIEHELERVGKVRRRFTIDDNKKALVENLQSTLHDWRRCVSTNKEAMVDELTKESLLRGDKSNRHERECEILRRCNAPAPGTEDQSMVTHGRSKRRQSKSKVGKTRGMKTGALQASKPLPIAELVEEEKLDDPEPLYGLKASAMYFKRVEGEESAWGGWTSDHISYGGSTFPNQKIAMHKILEDTADNPLMERCPVDCIRYFHFPTNNMDWIEKAMARYYNEDPKPLDDMHHAYSPNGRKTEKLLSREFWRGQMHGSSARRAKMVEVINETIGHKKKDPALVDLTKKLAEQMDYEADERLLRDFVKADPPLNIRRTLDQYYFVTLDDTSQRDKDQVVYRGTLDKKRETKSQSRVVMVDQLWLWILDDNTIITSFPRRWGRNKPDPSGVHKSLRERFEARPEEIRSIYHLALIIIDQCSRVFFDRTKPLDQRPEVMDIFASAIAHVDQMTAVAYDTFWRNTKLYNKNMLPKTVGTKYLDINPEGALLKEAQDIAEELKMMKRIYNEQLKVVKDFKRHLIHPQVRRTEKMDSAGQLRKLLLDLIEHKDKQEEDDEEGDDGPGTPKLKQSQSRNQVAEETLHEAEGVLELVKSRRTEIIELEQSALHTCQQLEGFLTLKQQQASIVEAKAALERAEESVKQGRAIMAFTIVTIFFLPLGFFATFFGMNNSDINDANWMTLNEQVTYMFSLSTVVIVVSTSIAFYPTMRPFLIPIIKTSQVIYDILRKLYGIFADSDGQTSKRWETKKLLREVQMMMDKKDAAMGAPPNLHKEQENLGEPRSTVELMGVLAWLPKKRLRVPKRGANGFLPS</sequence>
<evidence type="ECO:0000256" key="2">
    <source>
        <dbReference type="ARBA" id="ARBA00022692"/>
    </source>
</evidence>
<proteinExistence type="predicted"/>
<dbReference type="InterPro" id="IPR002523">
    <property type="entry name" value="MgTranspt_CorA/ZnTranspt_ZntB"/>
</dbReference>
<dbReference type="EMBL" id="JAQQWM010000004">
    <property type="protein sequence ID" value="KAK8068259.1"/>
    <property type="molecule type" value="Genomic_DNA"/>
</dbReference>
<feature type="region of interest" description="Disordered" evidence="5">
    <location>
        <begin position="144"/>
        <end position="180"/>
    </location>
</feature>
<evidence type="ECO:0000256" key="3">
    <source>
        <dbReference type="ARBA" id="ARBA00022989"/>
    </source>
</evidence>
<dbReference type="Proteomes" id="UP001446871">
    <property type="component" value="Unassembled WGS sequence"/>
</dbReference>
<feature type="transmembrane region" description="Helical" evidence="6">
    <location>
        <begin position="749"/>
        <end position="768"/>
    </location>
</feature>
<comment type="subcellular location">
    <subcellularLocation>
        <location evidence="1">Membrane</location>
        <topology evidence="1">Multi-pass membrane protein</topology>
    </subcellularLocation>
</comment>